<feature type="compositionally biased region" description="Acidic residues" evidence="2">
    <location>
        <begin position="56"/>
        <end position="80"/>
    </location>
</feature>
<reference evidence="3" key="1">
    <citation type="journal article" date="2022" name="bioRxiv">
        <title>Sequencing and chromosome-scale assembly of the giantPleurodeles waltlgenome.</title>
        <authorList>
            <person name="Brown T."/>
            <person name="Elewa A."/>
            <person name="Iarovenko S."/>
            <person name="Subramanian E."/>
            <person name="Araus A.J."/>
            <person name="Petzold A."/>
            <person name="Susuki M."/>
            <person name="Suzuki K.-i.T."/>
            <person name="Hayashi T."/>
            <person name="Toyoda A."/>
            <person name="Oliveira C."/>
            <person name="Osipova E."/>
            <person name="Leigh N.D."/>
            <person name="Simon A."/>
            <person name="Yun M.H."/>
        </authorList>
    </citation>
    <scope>NUCLEOTIDE SEQUENCE</scope>
    <source>
        <strain evidence="3">20211129_DDA</strain>
        <tissue evidence="3">Liver</tissue>
    </source>
</reference>
<evidence type="ECO:0000313" key="4">
    <source>
        <dbReference type="Proteomes" id="UP001066276"/>
    </source>
</evidence>
<accession>A0AAV7NG61</accession>
<keyword evidence="4" id="KW-1185">Reference proteome</keyword>
<evidence type="ECO:0000313" key="3">
    <source>
        <dbReference type="EMBL" id="KAJ1115047.1"/>
    </source>
</evidence>
<sequence length="198" mass="21830">MASSSEVQAPRISAAAPRTTADPPIPGAPRPEPNDAVRATQIGHVASRTATPPNVSEEDNYSEEEDYSEEEGSGPEEGTERDDWLLARIRSLEELDAELERAEEKRALVLEKERITAQELSCEELKLEAMRAESSSDGGSKNLVSSTAEEVHMPRDVVPYLKEGVNTRLEVQGYCQSHQILGVRARSQHFHKKTAPIL</sequence>
<protein>
    <submittedName>
        <fullName evidence="3">Uncharacterized protein</fullName>
    </submittedName>
</protein>
<evidence type="ECO:0000256" key="2">
    <source>
        <dbReference type="SAM" id="MobiDB-lite"/>
    </source>
</evidence>
<feature type="coiled-coil region" evidence="1">
    <location>
        <begin position="85"/>
        <end position="112"/>
    </location>
</feature>
<keyword evidence="1" id="KW-0175">Coiled coil</keyword>
<gene>
    <name evidence="3" type="ORF">NDU88_003275</name>
</gene>
<dbReference type="Proteomes" id="UP001066276">
    <property type="component" value="Chromosome 8"/>
</dbReference>
<feature type="region of interest" description="Disordered" evidence="2">
    <location>
        <begin position="1"/>
        <end position="82"/>
    </location>
</feature>
<dbReference type="AlphaFoldDB" id="A0AAV7NG61"/>
<organism evidence="3 4">
    <name type="scientific">Pleurodeles waltl</name>
    <name type="common">Iberian ribbed newt</name>
    <dbReference type="NCBI Taxonomy" id="8319"/>
    <lineage>
        <taxon>Eukaryota</taxon>
        <taxon>Metazoa</taxon>
        <taxon>Chordata</taxon>
        <taxon>Craniata</taxon>
        <taxon>Vertebrata</taxon>
        <taxon>Euteleostomi</taxon>
        <taxon>Amphibia</taxon>
        <taxon>Batrachia</taxon>
        <taxon>Caudata</taxon>
        <taxon>Salamandroidea</taxon>
        <taxon>Salamandridae</taxon>
        <taxon>Pleurodelinae</taxon>
        <taxon>Pleurodeles</taxon>
    </lineage>
</organism>
<name>A0AAV7NG61_PLEWA</name>
<comment type="caution">
    <text evidence="3">The sequence shown here is derived from an EMBL/GenBank/DDBJ whole genome shotgun (WGS) entry which is preliminary data.</text>
</comment>
<dbReference type="EMBL" id="JANPWB010000012">
    <property type="protein sequence ID" value="KAJ1115047.1"/>
    <property type="molecule type" value="Genomic_DNA"/>
</dbReference>
<proteinExistence type="predicted"/>
<evidence type="ECO:0000256" key="1">
    <source>
        <dbReference type="SAM" id="Coils"/>
    </source>
</evidence>